<dbReference type="STRING" id="1674920.ACR52_00510"/>
<dbReference type="Proteomes" id="UP000037551">
    <property type="component" value="Unassembled WGS sequence"/>
</dbReference>
<dbReference type="EMBL" id="LFMW01000001">
    <property type="protein sequence ID" value="KMT57135.1"/>
    <property type="molecule type" value="Genomic_DNA"/>
</dbReference>
<protein>
    <submittedName>
        <fullName evidence="1">General secretion pathway protein GspN</fullName>
    </submittedName>
</protein>
<dbReference type="AlphaFoldDB" id="A0A0J8G3M8"/>
<organism evidence="1 2">
    <name type="scientific">Pseudomonas fildesensis</name>
    <dbReference type="NCBI Taxonomy" id="1674920"/>
    <lineage>
        <taxon>Bacteria</taxon>
        <taxon>Pseudomonadati</taxon>
        <taxon>Pseudomonadota</taxon>
        <taxon>Gammaproteobacteria</taxon>
        <taxon>Pseudomonadales</taxon>
        <taxon>Pseudomonadaceae</taxon>
        <taxon>Pseudomonas</taxon>
    </lineage>
</organism>
<sequence>MIHALRPLEWLLLGVAGLLGLLMVGILSSIGDAPQWLPASAADVRANTAAKVLVAPSATLESLAGTWQAPLFSPDRSPDRAVGQAAVSSLSSLVLTGIVLDGDLRVALLKRADGPPLKVHQGQTLPNGWRLAHLTPRDARFVLDGHTQTLSLRALRLPLPSTTPPITLPHESTP</sequence>
<keyword evidence="2" id="KW-1185">Reference proteome</keyword>
<gene>
    <name evidence="1" type="ORF">ACR52_00510</name>
</gene>
<accession>A0A0J8G3M8</accession>
<dbReference type="OrthoDB" id="5951700at2"/>
<name>A0A0J8G3M8_9PSED</name>
<proteinExistence type="predicted"/>
<comment type="caution">
    <text evidence="1">The sequence shown here is derived from an EMBL/GenBank/DDBJ whole genome shotgun (WGS) entry which is preliminary data.</text>
</comment>
<evidence type="ECO:0000313" key="2">
    <source>
        <dbReference type="Proteomes" id="UP000037551"/>
    </source>
</evidence>
<reference evidence="1 2" key="1">
    <citation type="submission" date="2015-06" db="EMBL/GenBank/DDBJ databases">
        <title>Draft genome sequence of an Antarctic Pseudomonas sp. strain KG01 with full potential for biotechnological applications.</title>
        <authorList>
            <person name="Pavlov M.S."/>
            <person name="Lira F."/>
            <person name="Martinez J.L."/>
            <person name="Marshall S.H."/>
        </authorList>
    </citation>
    <scope>NUCLEOTIDE SEQUENCE [LARGE SCALE GENOMIC DNA]</scope>
    <source>
        <strain evidence="1 2">KG01</strain>
    </source>
</reference>
<evidence type="ECO:0000313" key="1">
    <source>
        <dbReference type="EMBL" id="KMT57135.1"/>
    </source>
</evidence>
<dbReference type="PATRIC" id="fig|1674920.3.peg.99"/>
<dbReference type="RefSeq" id="WP_048719296.1">
    <property type="nucleotide sequence ID" value="NZ_LFMW01000001.1"/>
</dbReference>